<feature type="compositionally biased region" description="Basic and acidic residues" evidence="1">
    <location>
        <begin position="29"/>
        <end position="38"/>
    </location>
</feature>
<feature type="compositionally biased region" description="Basic and acidic residues" evidence="1">
    <location>
        <begin position="204"/>
        <end position="215"/>
    </location>
</feature>
<feature type="region of interest" description="Disordered" evidence="1">
    <location>
        <begin position="194"/>
        <end position="220"/>
    </location>
</feature>
<evidence type="ECO:0000313" key="3">
    <source>
        <dbReference type="Proteomes" id="UP000185109"/>
    </source>
</evidence>
<sequence length="245" mass="27363">MDTSTSSRRNLCQLNRIVSSTFTMSVDRYEANTSRPRDPPVTIENSPTEVNSAEDAAETVSQLNSPTRSPTPSILTENDDQNNPFHPRYTGPPLSAYHAAYREWHARQQTRHHHYLDQWPDAMYTGFPAAGSLISEATCTYCAAGGLGYCQCARRLTVRHPPPPSRADEQDPRAQQVNAQIAVYGNNTTIVYGADRPPNTTTRPDADRQRLPVTRDDDEDLCYPEEDAGGLFFFLFGKAQPEQQA</sequence>
<geneLocation type="plasmid" evidence="3">
    <name>prsp8c3a</name>
</geneLocation>
<dbReference type="Proteomes" id="UP000185109">
    <property type="component" value="Plasmid pRsp8C3a"/>
</dbReference>
<evidence type="ECO:0000256" key="1">
    <source>
        <dbReference type="SAM" id="MobiDB-lite"/>
    </source>
</evidence>
<organism evidence="2 3">
    <name type="scientific">Rhizobium etli 8C-3</name>
    <dbReference type="NCBI Taxonomy" id="538025"/>
    <lineage>
        <taxon>Bacteria</taxon>
        <taxon>Pseudomonadati</taxon>
        <taxon>Pseudomonadota</taxon>
        <taxon>Alphaproteobacteria</taxon>
        <taxon>Hyphomicrobiales</taxon>
        <taxon>Rhizobiaceae</taxon>
        <taxon>Rhizobium/Agrobacterium group</taxon>
        <taxon>Rhizobium</taxon>
    </lineage>
</organism>
<dbReference type="AlphaFoldDB" id="A0A1L5PAJ3"/>
<dbReference type="EMBL" id="CP017242">
    <property type="protein sequence ID" value="APO77195.1"/>
    <property type="molecule type" value="Genomic_DNA"/>
</dbReference>
<evidence type="ECO:0000313" key="2">
    <source>
        <dbReference type="EMBL" id="APO77195.1"/>
    </source>
</evidence>
<protein>
    <submittedName>
        <fullName evidence="2">Uncharacterized protein</fullName>
    </submittedName>
</protein>
<proteinExistence type="predicted"/>
<name>A0A1L5PAJ3_RHIET</name>
<feature type="region of interest" description="Disordered" evidence="1">
    <location>
        <begin position="29"/>
        <end position="92"/>
    </location>
</feature>
<gene>
    <name evidence="2" type="ORF">AM571_PA00314</name>
</gene>
<feature type="compositionally biased region" description="Polar residues" evidence="1">
    <location>
        <begin position="59"/>
        <end position="84"/>
    </location>
</feature>
<reference evidence="2 3" key="1">
    <citation type="submission" date="2016-09" db="EMBL/GenBank/DDBJ databases">
        <title>The complete genome sequences of Rhizobium gallicum, symbiovars gallicum and phaseoli, symbionts associated to common bean (Phaseolus vulgaris).</title>
        <authorList>
            <person name="Bustos P."/>
            <person name="Santamaria R.I."/>
            <person name="Perez-Carrascal O.M."/>
            <person name="Juarez S."/>
            <person name="Lozano L."/>
            <person name="Martinez-Flores I."/>
            <person name="Martinez-Romero E."/>
            <person name="Cevallos M."/>
            <person name="Romero D."/>
            <person name="Davila G."/>
            <person name="Gonzalez V."/>
        </authorList>
    </citation>
    <scope>NUCLEOTIDE SEQUENCE [LARGE SCALE GENOMIC DNA]</scope>
    <source>
        <strain evidence="2 3">8C-3</strain>
        <plasmid evidence="3">Plasmid prsp8c3a</plasmid>
    </source>
</reference>
<keyword evidence="2" id="KW-0614">Plasmid</keyword>
<accession>A0A1L5PAJ3</accession>